<keyword evidence="6" id="KW-1185">Reference proteome</keyword>
<dbReference type="InterPro" id="IPR028081">
    <property type="entry name" value="Leu-bd"/>
</dbReference>
<gene>
    <name evidence="5" type="ORF">C7443_108126</name>
</gene>
<feature type="domain" description="Leucine-binding protein" evidence="4">
    <location>
        <begin position="28"/>
        <end position="395"/>
    </location>
</feature>
<feature type="chain" id="PRO_5016351788" evidence="3">
    <location>
        <begin position="23"/>
        <end position="438"/>
    </location>
</feature>
<dbReference type="InterPro" id="IPR028082">
    <property type="entry name" value="Peripla_BP_I"/>
</dbReference>
<evidence type="ECO:0000313" key="5">
    <source>
        <dbReference type="EMBL" id="PWV60197.1"/>
    </source>
</evidence>
<name>A0A317MXZ8_9GAMM</name>
<dbReference type="AlphaFoldDB" id="A0A317MXZ8"/>
<dbReference type="SUPFAM" id="SSF53822">
    <property type="entry name" value="Periplasmic binding protein-like I"/>
    <property type="match status" value="1"/>
</dbReference>
<feature type="signal peptide" evidence="3">
    <location>
        <begin position="1"/>
        <end position="22"/>
    </location>
</feature>
<protein>
    <submittedName>
        <fullName evidence="5">Amino acid/amide ABC transporter substrate-binding protein (HAAT family)</fullName>
    </submittedName>
</protein>
<evidence type="ECO:0000256" key="2">
    <source>
        <dbReference type="ARBA" id="ARBA00022729"/>
    </source>
</evidence>
<dbReference type="RefSeq" id="WP_110019301.1">
    <property type="nucleotide sequence ID" value="NZ_QGTJ01000008.1"/>
</dbReference>
<comment type="similarity">
    <text evidence="1">Belongs to the leucine-binding protein family.</text>
</comment>
<evidence type="ECO:0000259" key="4">
    <source>
        <dbReference type="Pfam" id="PF13458"/>
    </source>
</evidence>
<comment type="caution">
    <text evidence="5">The sequence shown here is derived from an EMBL/GenBank/DDBJ whole genome shotgun (WGS) entry which is preliminary data.</text>
</comment>
<evidence type="ECO:0000256" key="1">
    <source>
        <dbReference type="ARBA" id="ARBA00010062"/>
    </source>
</evidence>
<evidence type="ECO:0000256" key="3">
    <source>
        <dbReference type="SAM" id="SignalP"/>
    </source>
</evidence>
<dbReference type="PANTHER" id="PTHR47235:SF1">
    <property type="entry name" value="BLR6548 PROTEIN"/>
    <property type="match status" value="1"/>
</dbReference>
<dbReference type="Gene3D" id="3.40.50.2300">
    <property type="match status" value="2"/>
</dbReference>
<dbReference type="Pfam" id="PF13458">
    <property type="entry name" value="Peripla_BP_6"/>
    <property type="match status" value="1"/>
</dbReference>
<dbReference type="Proteomes" id="UP000246569">
    <property type="component" value="Unassembled WGS sequence"/>
</dbReference>
<dbReference type="CDD" id="cd06334">
    <property type="entry name" value="PBP1_ABC_ligand_binding-like"/>
    <property type="match status" value="1"/>
</dbReference>
<sequence length="438" mass="48052">MTMRKTLLAIGLAIGLSPAAFADGEQFIPMTSYRVGPYAAGGTGVFGGFIDYINLINARDGGVGGVKLTYSECETEYKTDRAVECYERLKGEGPSGASMFNFVATGPVYALLERSVTDKIPLVSIGYGRADAADGRVFPYVFPLMTTYWSQNTAKIRFIGSREGGMDKLKGKKIVNLYHDSAYGKETLPILEAQAKKYGFSLVSIPVPAPGNEQQAQWLQIRRERPDWVILRGWGIMNPTAIQQAARVGFPRDHMVGVWWAGAEEDVIPAGDAAKGYIAAGLNPAGDQFPAVQQIKELLYKTGKGNMNDPARVGSIYYNRGIVHGVLNVEAIKVAQDKFGHRPLSGEEVRWGLEHLNLTHERLKELGVDGLLPPMKTSCLDHEGQAPVIFSQWDGRKWNVISEHVDTDQALVRPLVEESAAKYAAEKGIKPRDCSQEM</sequence>
<reference evidence="5 6" key="1">
    <citation type="submission" date="2018-05" db="EMBL/GenBank/DDBJ databases">
        <title>Genomic Encyclopedia of Type Strains, Phase IV (KMG-IV): sequencing the most valuable type-strain genomes for metagenomic binning, comparative biology and taxonomic classification.</title>
        <authorList>
            <person name="Goeker M."/>
        </authorList>
    </citation>
    <scope>NUCLEOTIDE SEQUENCE [LARGE SCALE GENOMIC DNA]</scope>
    <source>
        <strain evidence="5 6">DSM 23606</strain>
    </source>
</reference>
<evidence type="ECO:0000313" key="6">
    <source>
        <dbReference type="Proteomes" id="UP000246569"/>
    </source>
</evidence>
<proteinExistence type="inferred from homology"/>
<accession>A0A317MXZ8</accession>
<keyword evidence="2 3" id="KW-0732">Signal</keyword>
<organism evidence="5 6">
    <name type="scientific">Plasticicumulans acidivorans</name>
    <dbReference type="NCBI Taxonomy" id="886464"/>
    <lineage>
        <taxon>Bacteria</taxon>
        <taxon>Pseudomonadati</taxon>
        <taxon>Pseudomonadota</taxon>
        <taxon>Gammaproteobacteria</taxon>
        <taxon>Candidatus Competibacteraceae</taxon>
        <taxon>Plasticicumulans</taxon>
    </lineage>
</organism>
<dbReference type="PANTHER" id="PTHR47235">
    <property type="entry name" value="BLR6548 PROTEIN"/>
    <property type="match status" value="1"/>
</dbReference>
<dbReference type="EMBL" id="QGTJ01000008">
    <property type="protein sequence ID" value="PWV60197.1"/>
    <property type="molecule type" value="Genomic_DNA"/>
</dbReference>
<dbReference type="OrthoDB" id="5297022at2"/>